<protein>
    <submittedName>
        <fullName evidence="6">Calcium-binding protein CML25/26</fullName>
    </submittedName>
</protein>
<feature type="domain" description="EF-hand" evidence="5">
    <location>
        <begin position="123"/>
        <end position="157"/>
    </location>
</feature>
<name>A0A3L6Q3D8_PANMI</name>
<gene>
    <name evidence="6" type="ORF">C2845_PM15G08890</name>
</gene>
<dbReference type="SMART" id="SM00054">
    <property type="entry name" value="EFh"/>
    <property type="match status" value="3"/>
</dbReference>
<dbReference type="Pfam" id="PF13202">
    <property type="entry name" value="EF-hand_5"/>
    <property type="match status" value="2"/>
</dbReference>
<sequence>MAAAAAASLFEALGKDGDGKVSASELRGCMAAALGEEEAAAVVAAADADGDGLLDLGEFLRLAREAAEADGDDADGRRRCLRAAFGMYADDASEAGGGGQYITPASLQRMLNRLLGSQQQQQLALDECRAMICRFDLDGDGVLSFEEFRVMMHDGLI</sequence>
<evidence type="ECO:0000313" key="7">
    <source>
        <dbReference type="Proteomes" id="UP000275267"/>
    </source>
</evidence>
<keyword evidence="4" id="KW-0106">Calcium</keyword>
<dbReference type="PANTHER" id="PTHR10891">
    <property type="entry name" value="EF-HAND CALCIUM-BINDING DOMAIN CONTAINING PROTEIN"/>
    <property type="match status" value="1"/>
</dbReference>
<feature type="domain" description="EF-hand" evidence="5">
    <location>
        <begin position="34"/>
        <end position="69"/>
    </location>
</feature>
<dbReference type="FunFam" id="1.10.238.10:FF:000178">
    <property type="entry name" value="Calmodulin-2 A"/>
    <property type="match status" value="1"/>
</dbReference>
<evidence type="ECO:0000259" key="5">
    <source>
        <dbReference type="PROSITE" id="PS50222"/>
    </source>
</evidence>
<dbReference type="InterPro" id="IPR039647">
    <property type="entry name" value="EF_hand_pair_protein_CML-like"/>
</dbReference>
<comment type="caution">
    <text evidence="6">The sequence shown here is derived from an EMBL/GenBank/DDBJ whole genome shotgun (WGS) entry which is preliminary data.</text>
</comment>
<dbReference type="Pfam" id="PF13833">
    <property type="entry name" value="EF-hand_8"/>
    <property type="match status" value="1"/>
</dbReference>
<keyword evidence="7" id="KW-1185">Reference proteome</keyword>
<dbReference type="OrthoDB" id="26525at2759"/>
<reference evidence="7" key="1">
    <citation type="journal article" date="2019" name="Nat. Commun.">
        <title>The genome of broomcorn millet.</title>
        <authorList>
            <person name="Zou C."/>
            <person name="Miki D."/>
            <person name="Li D."/>
            <person name="Tang Q."/>
            <person name="Xiao L."/>
            <person name="Rajput S."/>
            <person name="Deng P."/>
            <person name="Jia W."/>
            <person name="Huang R."/>
            <person name="Zhang M."/>
            <person name="Sun Y."/>
            <person name="Hu J."/>
            <person name="Fu X."/>
            <person name="Schnable P.S."/>
            <person name="Li F."/>
            <person name="Zhang H."/>
            <person name="Feng B."/>
            <person name="Zhu X."/>
            <person name="Liu R."/>
            <person name="Schnable J.C."/>
            <person name="Zhu J.-K."/>
            <person name="Zhang H."/>
        </authorList>
    </citation>
    <scope>NUCLEOTIDE SEQUENCE [LARGE SCALE GENOMIC DNA]</scope>
</reference>
<dbReference type="Gene3D" id="1.10.238.10">
    <property type="entry name" value="EF-hand"/>
    <property type="match status" value="2"/>
</dbReference>
<dbReference type="CDD" id="cd00051">
    <property type="entry name" value="EFh"/>
    <property type="match status" value="1"/>
</dbReference>
<dbReference type="PROSITE" id="PS50222">
    <property type="entry name" value="EF_HAND_2"/>
    <property type="match status" value="2"/>
</dbReference>
<dbReference type="AlphaFoldDB" id="A0A3L6Q3D8"/>
<dbReference type="Proteomes" id="UP000275267">
    <property type="component" value="Unassembled WGS sequence"/>
</dbReference>
<dbReference type="InterPro" id="IPR011992">
    <property type="entry name" value="EF-hand-dom_pair"/>
</dbReference>
<proteinExistence type="predicted"/>
<dbReference type="GO" id="GO:0043226">
    <property type="term" value="C:organelle"/>
    <property type="evidence" value="ECO:0007669"/>
    <property type="project" value="UniProtKB-ARBA"/>
</dbReference>
<keyword evidence="2" id="KW-0479">Metal-binding</keyword>
<dbReference type="PROSITE" id="PS00018">
    <property type="entry name" value="EF_HAND_1"/>
    <property type="match status" value="2"/>
</dbReference>
<accession>A0A3L6Q3D8</accession>
<evidence type="ECO:0000256" key="4">
    <source>
        <dbReference type="ARBA" id="ARBA00022837"/>
    </source>
</evidence>
<dbReference type="EMBL" id="PQIB02000013">
    <property type="protein sequence ID" value="RLM73105.1"/>
    <property type="molecule type" value="Genomic_DNA"/>
</dbReference>
<evidence type="ECO:0000256" key="2">
    <source>
        <dbReference type="ARBA" id="ARBA00022723"/>
    </source>
</evidence>
<dbReference type="SUPFAM" id="SSF47473">
    <property type="entry name" value="EF-hand"/>
    <property type="match status" value="1"/>
</dbReference>
<dbReference type="InterPro" id="IPR018247">
    <property type="entry name" value="EF_Hand_1_Ca_BS"/>
</dbReference>
<dbReference type="InterPro" id="IPR002048">
    <property type="entry name" value="EF_hand_dom"/>
</dbReference>
<evidence type="ECO:0000313" key="6">
    <source>
        <dbReference type="EMBL" id="RLM73105.1"/>
    </source>
</evidence>
<comment type="function">
    <text evidence="1">Potential calcium sensor.</text>
</comment>
<evidence type="ECO:0000256" key="1">
    <source>
        <dbReference type="ARBA" id="ARBA00003291"/>
    </source>
</evidence>
<dbReference type="STRING" id="4540.A0A3L6Q3D8"/>
<evidence type="ECO:0000256" key="3">
    <source>
        <dbReference type="ARBA" id="ARBA00022737"/>
    </source>
</evidence>
<organism evidence="6 7">
    <name type="scientific">Panicum miliaceum</name>
    <name type="common">Proso millet</name>
    <name type="synonym">Broomcorn millet</name>
    <dbReference type="NCBI Taxonomy" id="4540"/>
    <lineage>
        <taxon>Eukaryota</taxon>
        <taxon>Viridiplantae</taxon>
        <taxon>Streptophyta</taxon>
        <taxon>Embryophyta</taxon>
        <taxon>Tracheophyta</taxon>
        <taxon>Spermatophyta</taxon>
        <taxon>Magnoliopsida</taxon>
        <taxon>Liliopsida</taxon>
        <taxon>Poales</taxon>
        <taxon>Poaceae</taxon>
        <taxon>PACMAD clade</taxon>
        <taxon>Panicoideae</taxon>
        <taxon>Panicodae</taxon>
        <taxon>Paniceae</taxon>
        <taxon>Panicinae</taxon>
        <taxon>Panicum</taxon>
        <taxon>Panicum sect. Panicum</taxon>
    </lineage>
</organism>
<dbReference type="GO" id="GO:0005509">
    <property type="term" value="F:calcium ion binding"/>
    <property type="evidence" value="ECO:0007669"/>
    <property type="project" value="InterPro"/>
</dbReference>
<keyword evidence="3" id="KW-0677">Repeat</keyword>